<name>A0AA45R419_9PSEU</name>
<dbReference type="Proteomes" id="UP000677152">
    <property type="component" value="Chromosome"/>
</dbReference>
<evidence type="ECO:0000313" key="2">
    <source>
        <dbReference type="Proteomes" id="UP000677152"/>
    </source>
</evidence>
<protein>
    <submittedName>
        <fullName evidence="1">Uncharacterized protein</fullName>
    </submittedName>
</protein>
<gene>
    <name evidence="1" type="ORF">KCV87_34275</name>
</gene>
<reference evidence="1" key="1">
    <citation type="submission" date="2021-04" db="EMBL/GenBank/DDBJ databases">
        <title>Genomic sequence of Actinosynnema pretiosum subsp. pretiosum ATCC 31280 (C-14919).</title>
        <authorList>
            <person name="Bai L."/>
            <person name="Wang X."/>
            <person name="Xiao Y."/>
        </authorList>
    </citation>
    <scope>NUCLEOTIDE SEQUENCE</scope>
    <source>
        <strain evidence="1">ATCC 31280</strain>
    </source>
</reference>
<organism evidence="1 2">
    <name type="scientific">Actinosynnema pretiosum subsp. pretiosum</name>
    <dbReference type="NCBI Taxonomy" id="103721"/>
    <lineage>
        <taxon>Bacteria</taxon>
        <taxon>Bacillati</taxon>
        <taxon>Actinomycetota</taxon>
        <taxon>Actinomycetes</taxon>
        <taxon>Pseudonocardiales</taxon>
        <taxon>Pseudonocardiaceae</taxon>
        <taxon>Actinosynnema</taxon>
    </lineage>
</organism>
<dbReference type="EMBL" id="CP073249">
    <property type="protein sequence ID" value="QUF04324.1"/>
    <property type="molecule type" value="Genomic_DNA"/>
</dbReference>
<evidence type="ECO:0000313" key="1">
    <source>
        <dbReference type="EMBL" id="QUF04324.1"/>
    </source>
</evidence>
<sequence>MDRGRNEVTGCVGGPVVQVGGAVQGGININALSVPSAVYEKQVAELAPDVLEDRESELALLAAFCAEELPEEGGYLWWRAGAWAGKSALLSWFVLNPPPGVRVVSFFVTSRLPGQNDRRGFVDSVLDQLHALAGLPARSDLAEATREPYLLHLLTSVADRVRAGGERFVLVVDGLDEDQGVTGSPDAHSIAALLPRTGVRVVVSGRPNPELPDDVPPHHPLRGSARVEELMPAPRAEAVRDTMTRDLTRLLRGNRVQRDLLGFVTAASGWLTAGDLAELTGASRWQVENELRTVAGRSFTRRPDEEPVHLLAHERLHSLAVEMLERDLPAYRDRIQEWADSYRERGWPESTPRYLLRGHARMLIANGDVRRALDHVTDVRRYELAASVFGGNQVAIEEIEAAQALLFAAEEPDLAALARLSVHGTSLRWSGHWIPTALPQAWAAVGRFDHAESLIALMDSSVGRVFALLGVARQNHEAGRGEQATRLLDVIESMVRMVNQFWGVRLYTDLVELSLLTGEHDRAWRVVADVQRDKARAELCAVVALGLLEAGEREQAERWYRASVEAIDGEQPARDVELHAALAAVAARLGDQERAGEQIAVILELVAPSGASPPSESLDLPGADNFFQAFVRRRSTSPAILRQVVELLARGGIEDVALTIANREDEAEGREEALFRIVVATARRGRLADAEALARTAVDARGGFFSLAVVAQAAEEQGDQNHFERLVHEALAAGEHLPGNGPRRRSRLLAVLLAIGTGRRDEAVRQVGSELLPDHDWDGALAAVESLVRHGDLERASRVLELLERAARATVPDPDEKGVLRWISVLVDFGDLGRAEVLAFPLKNEDVRALAWAKIAEGRATRGDVRRFTEALRKVENSALRRVPILEMTRVLLARGAHELAVELARSAQTEEHRASALAFIAERTYDKELLTEVSELVTAVESLDRRERIAFIALRAAANLADRGAVASLRDHLAEIHQEMDRRAGKRPGTSTIFHTRTVALTEVAERVDGSLRLTSSPDRAPVVDGGAPPLWGPAGLEVRQWLANILVVDSWFTVVDRLLEVAPEVYPAITAELARLHHRGSPDLWPEPHPRTS</sequence>
<dbReference type="AlphaFoldDB" id="A0AA45R419"/>
<proteinExistence type="predicted"/>
<accession>A0AA45R419</accession>